<dbReference type="PROSITE" id="PS51231">
    <property type="entry name" value="DAD"/>
    <property type="match status" value="1"/>
</dbReference>
<feature type="coiled-coil region" evidence="1">
    <location>
        <begin position="977"/>
        <end position="1010"/>
    </location>
</feature>
<dbReference type="PROSITE" id="PS51232">
    <property type="entry name" value="GBD_FH3"/>
    <property type="match status" value="1"/>
</dbReference>
<reference evidence="6" key="1">
    <citation type="submission" date="2016-05" db="EMBL/GenBank/DDBJ databases">
        <authorList>
            <person name="Lavstsen T."/>
            <person name="Jespersen J.S."/>
        </authorList>
    </citation>
    <scope>NUCLEOTIDE SEQUENCE</scope>
    <source>
        <tissue evidence="6">Brain</tissue>
    </source>
</reference>
<evidence type="ECO:0000313" key="6">
    <source>
        <dbReference type="EMBL" id="SBS10467.1"/>
    </source>
</evidence>
<dbReference type="InterPro" id="IPR010473">
    <property type="entry name" value="GTPase-bd"/>
</dbReference>
<dbReference type="FunFam" id="1.25.10.10:FF:000012">
    <property type="entry name" value="Dishevelled associated activator of morphogenesis 2"/>
    <property type="match status" value="1"/>
</dbReference>
<protein>
    <submittedName>
        <fullName evidence="6">Dishevelled associated activator of morphogenesis 2</fullName>
    </submittedName>
</protein>
<dbReference type="GO" id="GO:0031267">
    <property type="term" value="F:small GTPase binding"/>
    <property type="evidence" value="ECO:0007669"/>
    <property type="project" value="InterPro"/>
</dbReference>
<evidence type="ECO:0000259" key="3">
    <source>
        <dbReference type="PROSITE" id="PS51231"/>
    </source>
</evidence>
<dbReference type="GO" id="GO:0090263">
    <property type="term" value="P:positive regulation of canonical Wnt signaling pathway"/>
    <property type="evidence" value="ECO:0007669"/>
    <property type="project" value="TreeGrafter"/>
</dbReference>
<dbReference type="GO" id="GO:0048715">
    <property type="term" value="P:negative regulation of oligodendrocyte differentiation"/>
    <property type="evidence" value="ECO:0007669"/>
    <property type="project" value="TreeGrafter"/>
</dbReference>
<dbReference type="InterPro" id="IPR010472">
    <property type="entry name" value="FH3_dom"/>
</dbReference>
<dbReference type="AlphaFoldDB" id="A0A1A8RXP1"/>
<name>A0A1A8RXP1_9TELE</name>
<dbReference type="InterPro" id="IPR042201">
    <property type="entry name" value="FH2_Formin_sf"/>
</dbReference>
<dbReference type="Pfam" id="PF06367">
    <property type="entry name" value="Drf_FH3"/>
    <property type="match status" value="1"/>
</dbReference>
<dbReference type="GO" id="GO:0003779">
    <property type="term" value="F:actin binding"/>
    <property type="evidence" value="ECO:0007669"/>
    <property type="project" value="InterPro"/>
</dbReference>
<dbReference type="EMBL" id="HAEH01020230">
    <property type="protein sequence ID" value="SBS10467.1"/>
    <property type="molecule type" value="Transcribed_RNA"/>
</dbReference>
<dbReference type="Gene3D" id="1.20.58.2220">
    <property type="entry name" value="Formin, FH2 domain"/>
    <property type="match status" value="1"/>
</dbReference>
<dbReference type="EMBL" id="HAEI01008900">
    <property type="protein sequence ID" value="SBS06301.1"/>
    <property type="molecule type" value="Transcribed_RNA"/>
</dbReference>
<accession>A0A1A8RXP1</accession>
<evidence type="ECO:0000259" key="5">
    <source>
        <dbReference type="PROSITE" id="PS51444"/>
    </source>
</evidence>
<dbReference type="SUPFAM" id="SSF101447">
    <property type="entry name" value="Formin homology 2 domain (FH2 domain)"/>
    <property type="match status" value="1"/>
</dbReference>
<keyword evidence="1" id="KW-0175">Coiled coil</keyword>
<dbReference type="SMART" id="SM01140">
    <property type="entry name" value="Drf_GBD"/>
    <property type="match status" value="1"/>
</dbReference>
<evidence type="ECO:0000256" key="2">
    <source>
        <dbReference type="SAM" id="MobiDB-lite"/>
    </source>
</evidence>
<feature type="region of interest" description="Disordered" evidence="2">
    <location>
        <begin position="1050"/>
        <end position="1073"/>
    </location>
</feature>
<dbReference type="InterPro" id="IPR014768">
    <property type="entry name" value="GBD/FH3_dom"/>
</dbReference>
<feature type="compositionally biased region" description="Basic and acidic residues" evidence="2">
    <location>
        <begin position="1062"/>
        <end position="1073"/>
    </location>
</feature>
<evidence type="ECO:0000256" key="1">
    <source>
        <dbReference type="SAM" id="Coils"/>
    </source>
</evidence>
<dbReference type="GO" id="GO:0030036">
    <property type="term" value="P:actin cytoskeleton organization"/>
    <property type="evidence" value="ECO:0007669"/>
    <property type="project" value="InterPro"/>
</dbReference>
<feature type="domain" description="DAD" evidence="3">
    <location>
        <begin position="1020"/>
        <end position="1052"/>
    </location>
</feature>
<dbReference type="InterPro" id="IPR015425">
    <property type="entry name" value="FH2_Formin"/>
</dbReference>
<proteinExistence type="predicted"/>
<feature type="coiled-coil region" evidence="1">
    <location>
        <begin position="445"/>
        <end position="503"/>
    </location>
</feature>
<feature type="region of interest" description="Disordered" evidence="2">
    <location>
        <begin position="515"/>
        <end position="602"/>
    </location>
</feature>
<feature type="compositionally biased region" description="Pro residues" evidence="2">
    <location>
        <begin position="521"/>
        <end position="583"/>
    </location>
</feature>
<feature type="compositionally biased region" description="Polar residues" evidence="2">
    <location>
        <begin position="584"/>
        <end position="599"/>
    </location>
</feature>
<dbReference type="InterPro" id="IPR011989">
    <property type="entry name" value="ARM-like"/>
</dbReference>
<sequence>MPPRKRTRQGLGFLCCFGSSEPLEINLKDTVPLQLLEFSSPMPPVEELHARFSELVDELDLTEKNREAMFALPDEKKWQIYCSKKKEQEDPNKLATSWPDYYIDRINSMAAMQTLFAFDEEEMEMRNKVVEDLKTALRTQPMRFVTRFIELDGLTCLLNFLRSMDYETSESRIHTSVIGCIKALMNNSQGRAHVLAHPQSINTISQSLRTENIKTKVAVLEILGAVCLVPDGHKKVLQAMAHYQKYAAERTRFQTLLNELDRGTGRYRDEVNLKTAIMSFINAVLNAGAGEDSLEFRLHLRYEFLMLGIQPVIDKLREHENATLDRHLDFFEMVRNEDDSELAKRFDTPHVDTKSAGAMFELVKKKLSHTDSYPHLLSILQHCLQMPYKRGACSLQHWQLLDRILQQIVLQDDKGENPDVAPLENFSVKNIIRMLVNENEVKLWREQAEKFRKDHAELLAKLERKERECETKTQEKEDMMKTLNKMKDKLQREGVELRSAREQVLDLSSRIHDIASNNMSLPPPPPPPGAPTAPPHPPMSGGFPPPPPPLPFNCPPPPPPPPGAPPPPPGAPPIFGAPPPPIPSSFNSMSTMRSKSIPQPSHPLKSFNWAKLGENMVNGTIWNEIDDLRAFKILDLKDIEKMFSAYQRQQDLLTNQSFKQKETGSMDDIYVSTRKVKELSVIDGRRAQNCVILLSKLKMTNEEIKRAILEMDEREELAKDMLEQLLKFIPEKSDIDLLEEHKHELERMARADRFLFEMSRIDHYQQRLQALFFKKKFAERLAETKPKVEAILNASMEVVRSKRLTQVLEVVLAFGNFMNKGQRGNAYGFKVSSLNKIADTKSSIDRSITMLHYLIMIFEKNYTDTLLIQEDLRSVPEAAKVNLSELEKEVHSIKSGLKALEAELHYQQSRTRERGDKFVAVISDFITVAGFSFSELEDQLSEAKEKFGKSLKHFGEEEGRMQPDEFFGIFDTFLQSFSEARQDLDNMQRRKDEEERRARMEAMLKEQRERERRAKKGGASEEVGGEFDDLVSALRSGEVFDKDLNKFKRNRKRSVNQLGENGGRERAVTKVNY</sequence>
<reference evidence="6" key="2">
    <citation type="submission" date="2016-06" db="EMBL/GenBank/DDBJ databases">
        <title>The genome of a short-lived fish provides insights into sex chromosome evolution and the genetic control of aging.</title>
        <authorList>
            <person name="Reichwald K."/>
            <person name="Felder M."/>
            <person name="Petzold A."/>
            <person name="Koch P."/>
            <person name="Groth M."/>
            <person name="Platzer M."/>
        </authorList>
    </citation>
    <scope>NUCLEOTIDE SEQUENCE</scope>
    <source>
        <tissue evidence="6">Brain</tissue>
    </source>
</reference>
<dbReference type="Gene3D" id="1.25.10.10">
    <property type="entry name" value="Leucine-rich Repeat Variant"/>
    <property type="match status" value="1"/>
</dbReference>
<dbReference type="Pfam" id="PF06371">
    <property type="entry name" value="Drf_GBD"/>
    <property type="match status" value="1"/>
</dbReference>
<feature type="domain" description="GBD/FH3" evidence="4">
    <location>
        <begin position="40"/>
        <end position="416"/>
    </location>
</feature>
<organism evidence="6">
    <name type="scientific">Nothobranchius rachovii</name>
    <name type="common">bluefin notho</name>
    <dbReference type="NCBI Taxonomy" id="451742"/>
    <lineage>
        <taxon>Eukaryota</taxon>
        <taxon>Metazoa</taxon>
        <taxon>Chordata</taxon>
        <taxon>Craniata</taxon>
        <taxon>Vertebrata</taxon>
        <taxon>Euteleostomi</taxon>
        <taxon>Actinopterygii</taxon>
        <taxon>Neopterygii</taxon>
        <taxon>Teleostei</taxon>
        <taxon>Neoteleostei</taxon>
        <taxon>Acanthomorphata</taxon>
        <taxon>Ovalentaria</taxon>
        <taxon>Atherinomorphae</taxon>
        <taxon>Cyprinodontiformes</taxon>
        <taxon>Nothobranchiidae</taxon>
        <taxon>Nothobranchius</taxon>
    </lineage>
</organism>
<feature type="coiled-coil region" evidence="1">
    <location>
        <begin position="694"/>
        <end position="724"/>
    </location>
</feature>
<dbReference type="InterPro" id="IPR014767">
    <property type="entry name" value="DAD_dom"/>
</dbReference>
<dbReference type="Pfam" id="PF02181">
    <property type="entry name" value="FH2"/>
    <property type="match status" value="1"/>
</dbReference>
<feature type="domain" description="FH2" evidence="5">
    <location>
        <begin position="594"/>
        <end position="1003"/>
    </location>
</feature>
<dbReference type="SUPFAM" id="SSF48371">
    <property type="entry name" value="ARM repeat"/>
    <property type="match status" value="1"/>
</dbReference>
<dbReference type="InterPro" id="IPR051425">
    <property type="entry name" value="Formin_Homology"/>
</dbReference>
<dbReference type="SMART" id="SM01139">
    <property type="entry name" value="Drf_FH3"/>
    <property type="match status" value="1"/>
</dbReference>
<dbReference type="PANTHER" id="PTHR45725:SF7">
    <property type="entry name" value="DISHEVELED-ASSOCIATED ACTIVATOR OF MORPHOGENESIS 2"/>
    <property type="match status" value="1"/>
</dbReference>
<dbReference type="SMART" id="SM00498">
    <property type="entry name" value="FH2"/>
    <property type="match status" value="1"/>
</dbReference>
<dbReference type="Gene3D" id="1.10.238.150">
    <property type="entry name" value="Formin, FH3 diaphanous domain"/>
    <property type="match status" value="1"/>
</dbReference>
<dbReference type="PROSITE" id="PS51444">
    <property type="entry name" value="FH2"/>
    <property type="match status" value="1"/>
</dbReference>
<dbReference type="PANTHER" id="PTHR45725">
    <property type="entry name" value="FORMIN HOMOLOGY 2 FAMILY MEMBER"/>
    <property type="match status" value="1"/>
</dbReference>
<dbReference type="FunFam" id="1.20.58.2220:FF:000002">
    <property type="entry name" value="Dishevelled associated activator of morphogenesis 1"/>
    <property type="match status" value="1"/>
</dbReference>
<dbReference type="GO" id="GO:2000050">
    <property type="term" value="P:regulation of non-canonical Wnt signaling pathway"/>
    <property type="evidence" value="ECO:0007669"/>
    <property type="project" value="TreeGrafter"/>
</dbReference>
<evidence type="ECO:0000259" key="4">
    <source>
        <dbReference type="PROSITE" id="PS51232"/>
    </source>
</evidence>
<gene>
    <name evidence="6" type="primary">DAAM2</name>
</gene>
<dbReference type="InterPro" id="IPR016024">
    <property type="entry name" value="ARM-type_fold"/>
</dbReference>